<dbReference type="SUPFAM" id="SSF89155">
    <property type="entry name" value="TorD-like"/>
    <property type="match status" value="1"/>
</dbReference>
<dbReference type="PANTHER" id="PTHR34227:SF1">
    <property type="entry name" value="DIMETHYL SULFOXIDE REDUCTASE CHAPERONE-RELATED"/>
    <property type="match status" value="1"/>
</dbReference>
<keyword evidence="1" id="KW-0143">Chaperone</keyword>
<keyword evidence="3" id="KW-1185">Reference proteome</keyword>
<evidence type="ECO:0000313" key="2">
    <source>
        <dbReference type="EMBL" id="AUN96219.1"/>
    </source>
</evidence>
<evidence type="ECO:0000313" key="3">
    <source>
        <dbReference type="Proteomes" id="UP000242205"/>
    </source>
</evidence>
<evidence type="ECO:0000256" key="1">
    <source>
        <dbReference type="ARBA" id="ARBA00023186"/>
    </source>
</evidence>
<accession>A0A2I6SAE2</accession>
<dbReference type="InterPro" id="IPR020945">
    <property type="entry name" value="DMSO/NO3_reduct_chaperone"/>
</dbReference>
<dbReference type="EMBL" id="CP025682">
    <property type="protein sequence ID" value="AUN96219.1"/>
    <property type="molecule type" value="Genomic_DNA"/>
</dbReference>
<name>A0A2I6SAE2_9RHOO</name>
<dbReference type="PANTHER" id="PTHR34227">
    <property type="entry name" value="CHAPERONE PROTEIN YCDY"/>
    <property type="match status" value="1"/>
</dbReference>
<protein>
    <submittedName>
        <fullName evidence="2">Molecular chaperone TorD</fullName>
    </submittedName>
</protein>
<organism evidence="2 3">
    <name type="scientific">Pseudazoarcus pumilus</name>
    <dbReference type="NCBI Taxonomy" id="2067960"/>
    <lineage>
        <taxon>Bacteria</taxon>
        <taxon>Pseudomonadati</taxon>
        <taxon>Pseudomonadota</taxon>
        <taxon>Betaproteobacteria</taxon>
        <taxon>Rhodocyclales</taxon>
        <taxon>Zoogloeaceae</taxon>
        <taxon>Pseudazoarcus</taxon>
    </lineage>
</organism>
<dbReference type="Proteomes" id="UP000242205">
    <property type="component" value="Chromosome"/>
</dbReference>
<dbReference type="KEGG" id="atw:C0099_15490"/>
<dbReference type="OrthoDB" id="8526323at2"/>
<dbReference type="Gene3D" id="1.10.3480.10">
    <property type="entry name" value="TorD-like"/>
    <property type="match status" value="1"/>
</dbReference>
<proteinExistence type="predicted"/>
<dbReference type="InterPro" id="IPR050289">
    <property type="entry name" value="TorD/DmsD_chaperones"/>
</dbReference>
<dbReference type="AlphaFoldDB" id="A0A2I6SAE2"/>
<dbReference type="RefSeq" id="WP_102248261.1">
    <property type="nucleotide sequence ID" value="NZ_CP025682.1"/>
</dbReference>
<dbReference type="InterPro" id="IPR036411">
    <property type="entry name" value="TorD-like_sf"/>
</dbReference>
<sequence length="203" mass="22192">MSEQAFDTATETDPVDALRAGTWSLLGRLLMAPPDAGTLGRLVEVGSAGPAGDTIGEAWQRLGEAARTARDDALRREYQDVFIGVGGGEVTPYASWYLRGMLADRPLIELRDDLAELGIEMGEGCSETEDHAGAICETMAFVIVDEDVDLDWQRDLFRRHVDSWMGRLFEDIGKAPSADFYRAVAALGEAFVALERRVYAMSA</sequence>
<gene>
    <name evidence="2" type="ORF">C0099_15490</name>
</gene>
<reference evidence="2 3" key="1">
    <citation type="submission" date="2018-01" db="EMBL/GenBank/DDBJ databases">
        <authorList>
            <person name="Fu G.-Y."/>
        </authorList>
    </citation>
    <scope>NUCLEOTIDE SEQUENCE [LARGE SCALE GENOMIC DNA]</scope>
    <source>
        <strain evidence="2 3">SY39</strain>
    </source>
</reference>
<dbReference type="Pfam" id="PF02613">
    <property type="entry name" value="Nitrate_red_del"/>
    <property type="match status" value="1"/>
</dbReference>